<dbReference type="SUPFAM" id="SSF52058">
    <property type="entry name" value="L domain-like"/>
    <property type="match status" value="1"/>
</dbReference>
<organism evidence="1 2">
    <name type="scientific">Capsicum annuum</name>
    <name type="common">Capsicum pepper</name>
    <dbReference type="NCBI Taxonomy" id="4072"/>
    <lineage>
        <taxon>Eukaryota</taxon>
        <taxon>Viridiplantae</taxon>
        <taxon>Streptophyta</taxon>
        <taxon>Embryophyta</taxon>
        <taxon>Tracheophyta</taxon>
        <taxon>Spermatophyta</taxon>
        <taxon>Magnoliopsida</taxon>
        <taxon>eudicotyledons</taxon>
        <taxon>Gunneridae</taxon>
        <taxon>Pentapetalae</taxon>
        <taxon>asterids</taxon>
        <taxon>lamiids</taxon>
        <taxon>Solanales</taxon>
        <taxon>Solanaceae</taxon>
        <taxon>Solanoideae</taxon>
        <taxon>Capsiceae</taxon>
        <taxon>Capsicum</taxon>
    </lineage>
</organism>
<evidence type="ECO:0000313" key="2">
    <source>
        <dbReference type="Proteomes" id="UP000222542"/>
    </source>
</evidence>
<dbReference type="Gramene" id="PHT73642">
    <property type="protein sequence ID" value="PHT73642"/>
    <property type="gene ID" value="T459_24427"/>
</dbReference>
<dbReference type="PANTHER" id="PTHR15140">
    <property type="entry name" value="TUBULIN-SPECIFIC CHAPERONE E"/>
    <property type="match status" value="1"/>
</dbReference>
<reference evidence="1 2" key="1">
    <citation type="journal article" date="2014" name="Nat. Genet.">
        <title>Genome sequence of the hot pepper provides insights into the evolution of pungency in Capsicum species.</title>
        <authorList>
            <person name="Kim S."/>
            <person name="Park M."/>
            <person name="Yeom S.I."/>
            <person name="Kim Y.M."/>
            <person name="Lee J.M."/>
            <person name="Lee H.A."/>
            <person name="Seo E."/>
            <person name="Choi J."/>
            <person name="Cheong K."/>
            <person name="Kim K.T."/>
            <person name="Jung K."/>
            <person name="Lee G.W."/>
            <person name="Oh S.K."/>
            <person name="Bae C."/>
            <person name="Kim S.B."/>
            <person name="Lee H.Y."/>
            <person name="Kim S.Y."/>
            <person name="Kim M.S."/>
            <person name="Kang B.C."/>
            <person name="Jo Y.D."/>
            <person name="Yang H.B."/>
            <person name="Jeong H.J."/>
            <person name="Kang W.H."/>
            <person name="Kwon J.K."/>
            <person name="Shin C."/>
            <person name="Lim J.Y."/>
            <person name="Park J.H."/>
            <person name="Huh J.H."/>
            <person name="Kim J.S."/>
            <person name="Kim B.D."/>
            <person name="Cohen O."/>
            <person name="Paran I."/>
            <person name="Suh M.C."/>
            <person name="Lee S.B."/>
            <person name="Kim Y.K."/>
            <person name="Shin Y."/>
            <person name="Noh S.J."/>
            <person name="Park J."/>
            <person name="Seo Y.S."/>
            <person name="Kwon S.Y."/>
            <person name="Kim H.A."/>
            <person name="Park J.M."/>
            <person name="Kim H.J."/>
            <person name="Choi S.B."/>
            <person name="Bosland P.W."/>
            <person name="Reeves G."/>
            <person name="Jo S.H."/>
            <person name="Lee B.W."/>
            <person name="Cho H.T."/>
            <person name="Choi H.S."/>
            <person name="Lee M.S."/>
            <person name="Yu Y."/>
            <person name="Do Choi Y."/>
            <person name="Park B.S."/>
            <person name="van Deynze A."/>
            <person name="Ashrafi H."/>
            <person name="Hill T."/>
            <person name="Kim W.T."/>
            <person name="Pai H.S."/>
            <person name="Ahn H.K."/>
            <person name="Yeam I."/>
            <person name="Giovannoni J.J."/>
            <person name="Rose J.K."/>
            <person name="Sorensen I."/>
            <person name="Lee S.J."/>
            <person name="Kim R.W."/>
            <person name="Choi I.Y."/>
            <person name="Choi B.S."/>
            <person name="Lim J.S."/>
            <person name="Lee Y.H."/>
            <person name="Choi D."/>
        </authorList>
    </citation>
    <scope>NUCLEOTIDE SEQUENCE [LARGE SCALE GENOMIC DNA]</scope>
    <source>
        <strain evidence="2">cv. CM334</strain>
    </source>
</reference>
<dbReference type="Proteomes" id="UP000222542">
    <property type="component" value="Unassembled WGS sequence"/>
</dbReference>
<accession>A0A2G2YV73</accession>
<dbReference type="Gene3D" id="3.80.10.10">
    <property type="entry name" value="Ribonuclease Inhibitor"/>
    <property type="match status" value="1"/>
</dbReference>
<evidence type="ECO:0000313" key="1">
    <source>
        <dbReference type="EMBL" id="PHT73642.1"/>
    </source>
</evidence>
<dbReference type="EMBL" id="AYRZ02000009">
    <property type="protein sequence ID" value="PHT73642.1"/>
    <property type="molecule type" value="Genomic_DNA"/>
</dbReference>
<proteinExistence type="predicted"/>
<dbReference type="PANTHER" id="PTHR15140:SF33">
    <property type="entry name" value="LATE BLIGHT RESISTANCE PROTEIN HOMOLOG R1A-3 ISOFORM X1"/>
    <property type="match status" value="1"/>
</dbReference>
<sequence>MQLRHLKLPRIYLPDCPSGSDDKGRHLDFSNLQTISYLSLDCCTKEVIMGIQNVKELGINGYGIPSNGLLNNLVHLQQLETLSFILCFNLLPAKAFPATLKKLKLERTFLHWSYLDIIAELPNLEVLKLMDYACRGEEWHPNVRGFARLKVLLIEDCFLKYWKATNDNFPVLELLMIRSCQNLKEIPIEFADIHYS</sequence>
<name>A0A2G2YV73_CAPAN</name>
<comment type="caution">
    <text evidence="1">The sequence shown here is derived from an EMBL/GenBank/DDBJ whole genome shotgun (WGS) entry which is preliminary data.</text>
</comment>
<dbReference type="AlphaFoldDB" id="A0A2G2YV73"/>
<evidence type="ECO:0008006" key="3">
    <source>
        <dbReference type="Google" id="ProtNLM"/>
    </source>
</evidence>
<keyword evidence="2" id="KW-1185">Reference proteome</keyword>
<reference evidence="1 2" key="2">
    <citation type="journal article" date="2017" name="Genome Biol.">
        <title>New reference genome sequences of hot pepper reveal the massive evolution of plant disease-resistance genes by retroduplication.</title>
        <authorList>
            <person name="Kim S."/>
            <person name="Park J."/>
            <person name="Yeom S.I."/>
            <person name="Kim Y.M."/>
            <person name="Seo E."/>
            <person name="Kim K.T."/>
            <person name="Kim M.S."/>
            <person name="Lee J.M."/>
            <person name="Cheong K."/>
            <person name="Shin H.S."/>
            <person name="Kim S.B."/>
            <person name="Han K."/>
            <person name="Lee J."/>
            <person name="Park M."/>
            <person name="Lee H.A."/>
            <person name="Lee H.Y."/>
            <person name="Lee Y."/>
            <person name="Oh S."/>
            <person name="Lee J.H."/>
            <person name="Choi E."/>
            <person name="Choi E."/>
            <person name="Lee S.E."/>
            <person name="Jeon J."/>
            <person name="Kim H."/>
            <person name="Choi G."/>
            <person name="Song H."/>
            <person name="Lee J."/>
            <person name="Lee S.C."/>
            <person name="Kwon J.K."/>
            <person name="Lee H.Y."/>
            <person name="Koo N."/>
            <person name="Hong Y."/>
            <person name="Kim R.W."/>
            <person name="Kang W.H."/>
            <person name="Huh J.H."/>
            <person name="Kang B.C."/>
            <person name="Yang T.J."/>
            <person name="Lee Y.H."/>
            <person name="Bennetzen J.L."/>
            <person name="Choi D."/>
        </authorList>
    </citation>
    <scope>NUCLEOTIDE SEQUENCE [LARGE SCALE GENOMIC DNA]</scope>
    <source>
        <strain evidence="2">cv. CM334</strain>
    </source>
</reference>
<protein>
    <recommendedName>
        <fullName evidence="3">Late blight resistance protein homolog R1A-3</fullName>
    </recommendedName>
</protein>
<dbReference type="InterPro" id="IPR032675">
    <property type="entry name" value="LRR_dom_sf"/>
</dbReference>
<gene>
    <name evidence="1" type="ORF">T459_24427</name>
</gene>